<proteinExistence type="predicted"/>
<protein>
    <submittedName>
        <fullName evidence="1">Uncharacterized protein</fullName>
    </submittedName>
</protein>
<keyword evidence="2" id="KW-1185">Reference proteome</keyword>
<name>A0AC61Y3U2_9FLAO</name>
<dbReference type="EMBL" id="CABVMM010000001">
    <property type="protein sequence ID" value="VVU99146.1"/>
    <property type="molecule type" value="Genomic_DNA"/>
</dbReference>
<gene>
    <name evidence="1" type="ORF">FVB9532_00398</name>
</gene>
<evidence type="ECO:0000313" key="2">
    <source>
        <dbReference type="Proteomes" id="UP000356253"/>
    </source>
</evidence>
<dbReference type="Proteomes" id="UP000356253">
    <property type="component" value="Unassembled WGS sequence"/>
</dbReference>
<accession>A0AC61Y3U2</accession>
<organism evidence="1 2">
    <name type="scientific">Mesonia oceanica</name>
    <dbReference type="NCBI Taxonomy" id="2687242"/>
    <lineage>
        <taxon>Bacteria</taxon>
        <taxon>Pseudomonadati</taxon>
        <taxon>Bacteroidota</taxon>
        <taxon>Flavobacteriia</taxon>
        <taxon>Flavobacteriales</taxon>
        <taxon>Flavobacteriaceae</taxon>
        <taxon>Mesonia</taxon>
    </lineage>
</organism>
<sequence>MKAIKNIKLIVILALATFVLDACVQDDDFQTPVIEIEEPDVTVNYTLQEIKDAIQANNGEPFIIQAESNDPVYVEAYVVSDDEAGNIYQKIYVQDKPENPEVGMAISTFATDVYPIYAKGRKVYIRVDGLAAASSNGMPSIGADVDSQYGVTRIAQERLRELVLISTTMEEIVPTEVTVSELQSDQHLATLVKLNNVQFANPDQNYTSNNQTTNITFEDCEGNSSYLRNSNYADFADTPLPNGNGTIEGIAAVYNSDYQLFINSSEDVDLNGDRCGGYVPIEALELPFEEGFENATVGSNVNIEGWANVNVTGGEKVFSVAEFDNNSYAQISAYNSDESSIETWLVTPGLAVGQTTDPVLSFDTKDGYNNGDALSVFITTEFDGDPSNSSWTEVNATLSTGNSTGYANSFTNSGEIDLSAYANQVIYVGFKYEGGSDGVTTTFQIDNVYAGTAQGDGGGTTDPEIVEPPFNEDFEAETAGTGESVSINGWTNVNANGGSRVFEVREFDGNKYAQTSAYNSDENPYEAWLVMPGVDLSNSTSATLSFATKDGYYNGTALTTYISTDFDGDVNNATWTEITGVTYSTGNTSGYADSFVPSGDIDLSAYAGQTVYVAFQYLGASDGVTSTYQIDNISLTAN</sequence>
<reference evidence="1" key="1">
    <citation type="submission" date="2019-09" db="EMBL/GenBank/DDBJ databases">
        <authorList>
            <person name="Rodrigo-Torres L."/>
            <person name="Arahal R. D."/>
            <person name="Lucena T."/>
        </authorList>
    </citation>
    <scope>NUCLEOTIDE SEQUENCE</scope>
    <source>
        <strain evidence="1">ISS653</strain>
    </source>
</reference>
<evidence type="ECO:0000313" key="1">
    <source>
        <dbReference type="EMBL" id="VVU99146.1"/>
    </source>
</evidence>
<comment type="caution">
    <text evidence="1">The sequence shown here is derived from an EMBL/GenBank/DDBJ whole genome shotgun (WGS) entry which is preliminary data.</text>
</comment>